<protein>
    <recommendedName>
        <fullName evidence="9">23S rRNA (uracil(1939)-C(5))-methyltransferase RlmD</fullName>
        <ecNumber evidence="9">2.1.1.190</ecNumber>
    </recommendedName>
    <alternativeName>
        <fullName evidence="9">23S rRNA(m5U1939)-methyltransferase</fullName>
    </alternativeName>
</protein>
<comment type="function">
    <text evidence="9">Catalyzes the formation of 5-methyl-uridine at position 1939 (m5U1939) in 23S rRNA.</text>
</comment>
<feature type="binding site" evidence="9 10">
    <location>
        <position position="332"/>
    </location>
    <ligand>
        <name>S-adenosyl-L-methionine</name>
        <dbReference type="ChEBI" id="CHEBI:59789"/>
    </ligand>
</feature>
<evidence type="ECO:0000313" key="13">
    <source>
        <dbReference type="EMBL" id="PWN55851.1"/>
    </source>
</evidence>
<evidence type="ECO:0000259" key="12">
    <source>
        <dbReference type="PROSITE" id="PS50926"/>
    </source>
</evidence>
<evidence type="ECO:0000256" key="11">
    <source>
        <dbReference type="PROSITE-ProRule" id="PRU10015"/>
    </source>
</evidence>
<dbReference type="InterPro" id="IPR030390">
    <property type="entry name" value="MeTrfase_TrmA_AS"/>
</dbReference>
<proteinExistence type="inferred from homology"/>
<comment type="similarity">
    <text evidence="9">Belongs to the class I-like SAM-binding methyltransferase superfamily. RNA M5U methyltransferase family. RlmD subfamily.</text>
</comment>
<dbReference type="PROSITE" id="PS01231">
    <property type="entry name" value="TRMA_2"/>
    <property type="match status" value="1"/>
</dbReference>
<comment type="catalytic activity">
    <reaction evidence="9">
        <text>uridine(1939) in 23S rRNA + S-adenosyl-L-methionine = 5-methyluridine(1939) in 23S rRNA + S-adenosyl-L-homocysteine + H(+)</text>
        <dbReference type="Rhea" id="RHEA:42908"/>
        <dbReference type="Rhea" id="RHEA-COMP:10278"/>
        <dbReference type="Rhea" id="RHEA-COMP:10279"/>
        <dbReference type="ChEBI" id="CHEBI:15378"/>
        <dbReference type="ChEBI" id="CHEBI:57856"/>
        <dbReference type="ChEBI" id="CHEBI:59789"/>
        <dbReference type="ChEBI" id="CHEBI:65315"/>
        <dbReference type="ChEBI" id="CHEBI:74447"/>
        <dbReference type="EC" id="2.1.1.190"/>
    </reaction>
</comment>
<dbReference type="InterPro" id="IPR010280">
    <property type="entry name" value="U5_MeTrfase_fam"/>
</dbReference>
<dbReference type="Gene3D" id="3.40.50.150">
    <property type="entry name" value="Vaccinia Virus protein VP39"/>
    <property type="match status" value="1"/>
</dbReference>
<dbReference type="InterPro" id="IPR012340">
    <property type="entry name" value="NA-bd_OB-fold"/>
</dbReference>
<keyword evidence="7 9" id="KW-0408">Iron</keyword>
<evidence type="ECO:0000313" key="14">
    <source>
        <dbReference type="Proteomes" id="UP000251800"/>
    </source>
</evidence>
<dbReference type="InterPro" id="IPR001566">
    <property type="entry name" value="23S_rRNA_MeTrfase_RlmD"/>
</dbReference>
<dbReference type="CDD" id="cd02440">
    <property type="entry name" value="AdoMet_MTases"/>
    <property type="match status" value="1"/>
</dbReference>
<dbReference type="GO" id="GO:0070475">
    <property type="term" value="P:rRNA base methylation"/>
    <property type="evidence" value="ECO:0007669"/>
    <property type="project" value="TreeGrafter"/>
</dbReference>
<feature type="binding site" evidence="9">
    <location>
        <position position="92"/>
    </location>
    <ligand>
        <name>[4Fe-4S] cluster</name>
        <dbReference type="ChEBI" id="CHEBI:49883"/>
    </ligand>
</feature>
<accession>A0A363UKA8</accession>
<dbReference type="GO" id="GO:0070041">
    <property type="term" value="F:rRNA (uridine-C5-)-methyltransferase activity"/>
    <property type="evidence" value="ECO:0007669"/>
    <property type="project" value="UniProtKB-UniRule"/>
</dbReference>
<dbReference type="EMBL" id="QEQK01000008">
    <property type="protein sequence ID" value="PWN55851.1"/>
    <property type="molecule type" value="Genomic_DNA"/>
</dbReference>
<gene>
    <name evidence="9" type="primary">rlmD</name>
    <name evidence="13" type="ORF">DEH80_10570</name>
</gene>
<evidence type="ECO:0000256" key="9">
    <source>
        <dbReference type="HAMAP-Rule" id="MF_01010"/>
    </source>
</evidence>
<keyword evidence="2 9" id="KW-0698">rRNA processing</keyword>
<feature type="binding site" evidence="9">
    <location>
        <position position="95"/>
    </location>
    <ligand>
        <name>[4Fe-4S] cluster</name>
        <dbReference type="ChEBI" id="CHEBI:49883"/>
    </ligand>
</feature>
<dbReference type="PROSITE" id="PS01230">
    <property type="entry name" value="TRMA_1"/>
    <property type="match status" value="1"/>
</dbReference>
<feature type="binding site" evidence="9">
    <location>
        <position position="360"/>
    </location>
    <ligand>
        <name>S-adenosyl-L-methionine</name>
        <dbReference type="ChEBI" id="CHEBI:59789"/>
    </ligand>
</feature>
<dbReference type="Gene3D" id="2.40.50.1070">
    <property type="match status" value="1"/>
</dbReference>
<keyword evidence="8 9" id="KW-0411">Iron-sulfur</keyword>
<evidence type="ECO:0000256" key="10">
    <source>
        <dbReference type="PROSITE-ProRule" id="PRU01024"/>
    </source>
</evidence>
<dbReference type="RefSeq" id="WP_109720461.1">
    <property type="nucleotide sequence ID" value="NZ_QEQK01000008.1"/>
</dbReference>
<name>A0A363UKA8_9GAMM</name>
<dbReference type="AlphaFoldDB" id="A0A363UKA8"/>
<dbReference type="PROSITE" id="PS50926">
    <property type="entry name" value="TRAM"/>
    <property type="match status" value="1"/>
</dbReference>
<keyword evidence="6 9" id="KW-0479">Metal-binding</keyword>
<evidence type="ECO:0000256" key="8">
    <source>
        <dbReference type="ARBA" id="ARBA00023014"/>
    </source>
</evidence>
<feature type="binding site" evidence="9">
    <location>
        <position position="174"/>
    </location>
    <ligand>
        <name>[4Fe-4S] cluster</name>
        <dbReference type="ChEBI" id="CHEBI:49883"/>
    </ligand>
</feature>
<feature type="binding site" evidence="9">
    <location>
        <position position="316"/>
    </location>
    <ligand>
        <name>S-adenosyl-L-methionine</name>
        <dbReference type="ChEBI" id="CHEBI:59789"/>
    </ligand>
</feature>
<dbReference type="SUPFAM" id="SSF53335">
    <property type="entry name" value="S-adenosyl-L-methionine-dependent methyltransferases"/>
    <property type="match status" value="1"/>
</dbReference>
<dbReference type="PANTHER" id="PTHR11061:SF49">
    <property type="entry name" value="23S RRNA (URACIL(1939)-C(5))-METHYLTRANSFERASE RLMD"/>
    <property type="match status" value="1"/>
</dbReference>
<dbReference type="Proteomes" id="UP000251800">
    <property type="component" value="Unassembled WGS sequence"/>
</dbReference>
<dbReference type="HAMAP" id="MF_01010">
    <property type="entry name" value="23SrRNA_methyltr_RlmD"/>
    <property type="match status" value="1"/>
</dbReference>
<keyword evidence="3 9" id="KW-0489">Methyltransferase</keyword>
<dbReference type="GO" id="GO:0003723">
    <property type="term" value="F:RNA binding"/>
    <property type="evidence" value="ECO:0007669"/>
    <property type="project" value="InterPro"/>
</dbReference>
<feature type="binding site" evidence="9 10">
    <location>
        <position position="381"/>
    </location>
    <ligand>
        <name>S-adenosyl-L-methionine</name>
        <dbReference type="ChEBI" id="CHEBI:59789"/>
    </ligand>
</feature>
<feature type="binding site" evidence="9">
    <location>
        <position position="86"/>
    </location>
    <ligand>
        <name>[4Fe-4S] cluster</name>
        <dbReference type="ChEBI" id="CHEBI:49883"/>
    </ligand>
</feature>
<dbReference type="Pfam" id="PF05958">
    <property type="entry name" value="tRNA_U5-meth_tr"/>
    <property type="match status" value="1"/>
</dbReference>
<evidence type="ECO:0000256" key="5">
    <source>
        <dbReference type="ARBA" id="ARBA00022691"/>
    </source>
</evidence>
<dbReference type="SUPFAM" id="SSF50249">
    <property type="entry name" value="Nucleic acid-binding proteins"/>
    <property type="match status" value="1"/>
</dbReference>
<dbReference type="Pfam" id="PF01938">
    <property type="entry name" value="TRAM"/>
    <property type="match status" value="1"/>
</dbReference>
<dbReference type="PROSITE" id="PS51687">
    <property type="entry name" value="SAM_MT_RNA_M5U"/>
    <property type="match status" value="1"/>
</dbReference>
<reference evidence="13 14" key="1">
    <citation type="submission" date="2018-05" db="EMBL/GenBank/DDBJ databases">
        <title>Abyssibacter profundi OUC007T gen. nov., sp. nov, a marine bacterium isolated from seawater of the Mariana Trench.</title>
        <authorList>
            <person name="Zhou S."/>
        </authorList>
    </citation>
    <scope>NUCLEOTIDE SEQUENCE [LARGE SCALE GENOMIC DNA]</scope>
    <source>
        <strain evidence="13 14">OUC007</strain>
    </source>
</reference>
<comment type="caution">
    <text evidence="13">The sequence shown here is derived from an EMBL/GenBank/DDBJ whole genome shotgun (WGS) entry which is preliminary data.</text>
</comment>
<keyword evidence="4 9" id="KW-0808">Transferase</keyword>
<dbReference type="InterPro" id="IPR029063">
    <property type="entry name" value="SAM-dependent_MTases_sf"/>
</dbReference>
<feature type="domain" description="TRAM" evidence="12">
    <location>
        <begin position="7"/>
        <end position="73"/>
    </location>
</feature>
<keyword evidence="5 9" id="KW-0949">S-adenosyl-L-methionine</keyword>
<organism evidence="13 14">
    <name type="scientific">Abyssibacter profundi</name>
    <dbReference type="NCBI Taxonomy" id="2182787"/>
    <lineage>
        <taxon>Bacteria</taxon>
        <taxon>Pseudomonadati</taxon>
        <taxon>Pseudomonadota</taxon>
        <taxon>Gammaproteobacteria</taxon>
        <taxon>Chromatiales</taxon>
        <taxon>Oceanococcaceae</taxon>
        <taxon>Abyssibacter</taxon>
    </lineage>
</organism>
<dbReference type="OrthoDB" id="9804590at2"/>
<evidence type="ECO:0000256" key="7">
    <source>
        <dbReference type="ARBA" id="ARBA00023004"/>
    </source>
</evidence>
<keyword evidence="1 9" id="KW-0004">4Fe-4S</keyword>
<feature type="active site" description="Nucleophile" evidence="9 10">
    <location>
        <position position="407"/>
    </location>
</feature>
<dbReference type="GO" id="GO:0005506">
    <property type="term" value="F:iron ion binding"/>
    <property type="evidence" value="ECO:0007669"/>
    <property type="project" value="UniProtKB-UniRule"/>
</dbReference>
<evidence type="ECO:0000256" key="1">
    <source>
        <dbReference type="ARBA" id="ARBA00022485"/>
    </source>
</evidence>
<dbReference type="EC" id="2.1.1.190" evidence="9"/>
<sequence>MSRRRRRPQPAGPFETTITALANDGRGIGRVPEADPAADPGKVIFIDGALPGESVTFMRVRNRSDFAEGRLESVLTPSADRIEPPCVHAGYCGGCKLQHLDPQAQLREKQQQLLDALTRIGRVTPDTVLPPLTGPTLGYRRRARLSVRDVPAKGRVLVGFRERDKPYVADIEACEVIVPELGHRLMELSEALGRLSIRAEIPQIEIAYGDDSAALTIRCLAMPTEADRAELRRLEQMLDVQIYLQPGGLDSIEPLDPPARPLSYRLPEDDITLAFEPQDFIQVNGPINRQLVLQALDALMLKPGDRVLELFAGLGNFTLPIARRGALVHAVEGDAALVARADANARRNGLDAQITTEVANLFEAAADWQWPGQHFDVALLDPPRAGAAECLDALAATGVQRVVYVSCHPATLARDVGRLVHDHGFVCEQAGVIDMFPQTAHVESMAVLSRGH</sequence>
<evidence type="ECO:0000256" key="6">
    <source>
        <dbReference type="ARBA" id="ARBA00022723"/>
    </source>
</evidence>
<evidence type="ECO:0000256" key="3">
    <source>
        <dbReference type="ARBA" id="ARBA00022603"/>
    </source>
</evidence>
<dbReference type="PANTHER" id="PTHR11061">
    <property type="entry name" value="RNA M5U METHYLTRANSFERASE"/>
    <property type="match status" value="1"/>
</dbReference>
<keyword evidence="14" id="KW-1185">Reference proteome</keyword>
<evidence type="ECO:0000256" key="2">
    <source>
        <dbReference type="ARBA" id="ARBA00022552"/>
    </source>
</evidence>
<feature type="active site" evidence="11">
    <location>
        <position position="407"/>
    </location>
</feature>
<dbReference type="NCBIfam" id="NF009639">
    <property type="entry name" value="PRK13168.1"/>
    <property type="match status" value="1"/>
</dbReference>
<feature type="binding site" evidence="9 10">
    <location>
        <position position="282"/>
    </location>
    <ligand>
        <name>S-adenosyl-L-methionine</name>
        <dbReference type="ChEBI" id="CHEBI:59789"/>
    </ligand>
</feature>
<dbReference type="InterPro" id="IPR030391">
    <property type="entry name" value="MeTrfase_TrmA_CS"/>
</dbReference>
<dbReference type="InterPro" id="IPR002792">
    <property type="entry name" value="TRAM_dom"/>
</dbReference>
<dbReference type="Gene3D" id="2.40.50.140">
    <property type="entry name" value="Nucleic acid-binding proteins"/>
    <property type="match status" value="1"/>
</dbReference>
<evidence type="ECO:0000256" key="4">
    <source>
        <dbReference type="ARBA" id="ARBA00022679"/>
    </source>
</evidence>
<feature type="binding site" evidence="9 10">
    <location>
        <position position="311"/>
    </location>
    <ligand>
        <name>S-adenosyl-L-methionine</name>
        <dbReference type="ChEBI" id="CHEBI:59789"/>
    </ligand>
</feature>
<dbReference type="GO" id="GO:0051539">
    <property type="term" value="F:4 iron, 4 sulfur cluster binding"/>
    <property type="evidence" value="ECO:0007669"/>
    <property type="project" value="UniProtKB-KW"/>
</dbReference>